<feature type="compositionally biased region" description="Basic residues" evidence="1">
    <location>
        <begin position="473"/>
        <end position="482"/>
    </location>
</feature>
<organism evidence="2 3">
    <name type="scientific">Cristinia sonorae</name>
    <dbReference type="NCBI Taxonomy" id="1940300"/>
    <lineage>
        <taxon>Eukaryota</taxon>
        <taxon>Fungi</taxon>
        <taxon>Dikarya</taxon>
        <taxon>Basidiomycota</taxon>
        <taxon>Agaricomycotina</taxon>
        <taxon>Agaricomycetes</taxon>
        <taxon>Agaricomycetidae</taxon>
        <taxon>Agaricales</taxon>
        <taxon>Pleurotineae</taxon>
        <taxon>Stephanosporaceae</taxon>
        <taxon>Cristinia</taxon>
    </lineage>
</organism>
<gene>
    <name evidence="2" type="ORF">BXZ70DRAFT_905446</name>
</gene>
<feature type="compositionally biased region" description="Basic and acidic residues" evidence="1">
    <location>
        <begin position="446"/>
        <end position="456"/>
    </location>
</feature>
<evidence type="ECO:0000256" key="1">
    <source>
        <dbReference type="SAM" id="MobiDB-lite"/>
    </source>
</evidence>
<accession>A0A8K0UVK8</accession>
<dbReference type="Proteomes" id="UP000813824">
    <property type="component" value="Unassembled WGS sequence"/>
</dbReference>
<keyword evidence="3" id="KW-1185">Reference proteome</keyword>
<evidence type="ECO:0000313" key="2">
    <source>
        <dbReference type="EMBL" id="KAH8103526.1"/>
    </source>
</evidence>
<sequence>MSVINIFPREMLDHVLVNLEQGWTSSLCAASLVCTAWRASAQPILLQHIEMDMDVPYLNERSLLRTLHSSTTLRRLVKKLSIQSRYSRRSLNAVKLYLILRSLPRLQYLELSYVRWEPIDIPADIRARMVGTSLKAAYIHELRLPYPTQGQAATKALQDVTVNAEAFVQLMTLFASIDDLRLNLVRLAGAIYGVYEEAALSDELNDHLVGRLNTLPVETLDLRTVDIATTHIVRQLIGPRGITSFHGESFPSSAGPYTIQALLDVFAPTLQFFSLCLRGGEGGPVSWLSYLPSIRATVPPTRLNTSNLKHCTTLAFSLTCAESGSQLSQEDFTVFVDLIRKWPAHTLRRVFLDLVIQRPRVLAADTSVEEYESEDGGVWDFDVRYMGWEVLDREFHERQKVLETVVIRLTVPRKIVGYAVHVRRQLPLLSKRKRVLDVVTDFDPARDSERRNKSETESETSGDNEHLVVFFKDKKRRGKAKQIKGAGRREEAENEFQ</sequence>
<reference evidence="2" key="1">
    <citation type="journal article" date="2021" name="New Phytol.">
        <title>Evolutionary innovations through gain and loss of genes in the ectomycorrhizal Boletales.</title>
        <authorList>
            <person name="Wu G."/>
            <person name="Miyauchi S."/>
            <person name="Morin E."/>
            <person name="Kuo A."/>
            <person name="Drula E."/>
            <person name="Varga T."/>
            <person name="Kohler A."/>
            <person name="Feng B."/>
            <person name="Cao Y."/>
            <person name="Lipzen A."/>
            <person name="Daum C."/>
            <person name="Hundley H."/>
            <person name="Pangilinan J."/>
            <person name="Johnson J."/>
            <person name="Barry K."/>
            <person name="LaButti K."/>
            <person name="Ng V."/>
            <person name="Ahrendt S."/>
            <person name="Min B."/>
            <person name="Choi I.G."/>
            <person name="Park H."/>
            <person name="Plett J.M."/>
            <person name="Magnuson J."/>
            <person name="Spatafora J.W."/>
            <person name="Nagy L.G."/>
            <person name="Henrissat B."/>
            <person name="Grigoriev I.V."/>
            <person name="Yang Z.L."/>
            <person name="Xu J."/>
            <person name="Martin F.M."/>
        </authorList>
    </citation>
    <scope>NUCLEOTIDE SEQUENCE</scope>
    <source>
        <strain evidence="2">KKN 215</strain>
    </source>
</reference>
<dbReference type="EMBL" id="JAEVFJ010000007">
    <property type="protein sequence ID" value="KAH8103526.1"/>
    <property type="molecule type" value="Genomic_DNA"/>
</dbReference>
<comment type="caution">
    <text evidence="2">The sequence shown here is derived from an EMBL/GenBank/DDBJ whole genome shotgun (WGS) entry which is preliminary data.</text>
</comment>
<protein>
    <submittedName>
        <fullName evidence="2">Uncharacterized protein</fullName>
    </submittedName>
</protein>
<name>A0A8K0UVK8_9AGAR</name>
<dbReference type="AlphaFoldDB" id="A0A8K0UVK8"/>
<proteinExistence type="predicted"/>
<evidence type="ECO:0000313" key="3">
    <source>
        <dbReference type="Proteomes" id="UP000813824"/>
    </source>
</evidence>
<feature type="region of interest" description="Disordered" evidence="1">
    <location>
        <begin position="446"/>
        <end position="497"/>
    </location>
</feature>